<dbReference type="AlphaFoldDB" id="A0A1D1XUZ5"/>
<evidence type="ECO:0000256" key="3">
    <source>
        <dbReference type="SAM" id="MobiDB-lite"/>
    </source>
</evidence>
<feature type="compositionally biased region" description="Acidic residues" evidence="3">
    <location>
        <begin position="214"/>
        <end position="237"/>
    </location>
</feature>
<evidence type="ECO:0000259" key="4">
    <source>
        <dbReference type="PROSITE" id="PS50188"/>
    </source>
</evidence>
<organism evidence="5">
    <name type="scientific">Anthurium amnicola</name>
    <dbReference type="NCBI Taxonomy" id="1678845"/>
    <lineage>
        <taxon>Eukaryota</taxon>
        <taxon>Viridiplantae</taxon>
        <taxon>Streptophyta</taxon>
        <taxon>Embryophyta</taxon>
        <taxon>Tracheophyta</taxon>
        <taxon>Spermatophyta</taxon>
        <taxon>Magnoliopsida</taxon>
        <taxon>Liliopsida</taxon>
        <taxon>Araceae</taxon>
        <taxon>Pothoideae</taxon>
        <taxon>Potheae</taxon>
        <taxon>Anthurium</taxon>
    </lineage>
</organism>
<reference evidence="5" key="1">
    <citation type="submission" date="2015-07" db="EMBL/GenBank/DDBJ databases">
        <title>Transcriptome Assembly of Anthurium amnicola.</title>
        <authorList>
            <person name="Suzuki J."/>
        </authorList>
    </citation>
    <scope>NUCLEOTIDE SEQUENCE</scope>
</reference>
<dbReference type="SUPFAM" id="SSF49899">
    <property type="entry name" value="Concanavalin A-like lectins/glucanases"/>
    <property type="match status" value="1"/>
</dbReference>
<feature type="compositionally biased region" description="Basic residues" evidence="3">
    <location>
        <begin position="309"/>
        <end position="319"/>
    </location>
</feature>
<dbReference type="PROSITE" id="PS50188">
    <property type="entry name" value="B302_SPRY"/>
    <property type="match status" value="1"/>
</dbReference>
<evidence type="ECO:0000256" key="1">
    <source>
        <dbReference type="ARBA" id="ARBA00004123"/>
    </source>
</evidence>
<dbReference type="PANTHER" id="PTHR10598:SF0">
    <property type="entry name" value="SET1_ASH2 HISTONE METHYLTRANSFERASE COMPLEX SUBUNIT ASH2"/>
    <property type="match status" value="1"/>
</dbReference>
<proteinExistence type="predicted"/>
<sequence>MMESLRATYKDEEEEEEWGDALDHHLPPPSPPLSPSSPLPTTDAIAGAGVGAPLPVASELSPPLPSALQGAPQEQDEPEEPEGRGTRAAGTVQVEGGFGQGGLELLRLCEGGMAEEGVGEEGACGDMMEEDNVEEVQKEMGQDLPLEEDEEAEEDEEEEADEQEGEDEDEEEGLEEDRRGGCPSTPPSPPPLSSHSNFTPLPNALPHQQSNGEYYEEEDEEDDDEGNEEDEEDDDDYSQATVQRPKKKQKSLTHLTDPSSSHIASVPVLSAANAGVLPPAGSSSAPLDALAAAAAKKPKKKSNNVWKKSTSRKSKKKGKSGGNNQFVPPEDKVLITPIPRFPDKSDDSTDATICLSRVYKAEKVEISEDRLTARSTKGYRMVRATRGVVEGAWYFEIDVVQLGETGHTRLGWTTEKGDLQAPVGYDGNSFGYRDIDGTKIHKALREKYGDEGYAEGDVIGFYINLPDGASYAPKPPHLVWYKGQRYMYSADGKDEPPRAVPGSEISFFKNGICQGTAFTDLFGGRYYPAASMYTLPNQPNCGVRFNFGPHFQCFPEDFDGRPIPRPMIEVPYHGYAGKVEEPAENGVSEKKQVNANISIISTTLLEDMHLA</sequence>
<dbReference type="InterPro" id="IPR043136">
    <property type="entry name" value="B30.2/SPRY_sf"/>
</dbReference>
<accession>A0A1D1XUZ5</accession>
<dbReference type="InterPro" id="IPR013320">
    <property type="entry name" value="ConA-like_dom_sf"/>
</dbReference>
<comment type="subcellular location">
    <subcellularLocation>
        <location evidence="1">Nucleus</location>
    </subcellularLocation>
</comment>
<keyword evidence="2" id="KW-0539">Nucleus</keyword>
<feature type="region of interest" description="Disordered" evidence="3">
    <location>
        <begin position="1"/>
        <end position="99"/>
    </location>
</feature>
<feature type="domain" description="B30.2/SPRY" evidence="4">
    <location>
        <begin position="333"/>
        <end position="552"/>
    </location>
</feature>
<dbReference type="Gene3D" id="2.60.120.920">
    <property type="match status" value="1"/>
</dbReference>
<dbReference type="InterPro" id="IPR001870">
    <property type="entry name" value="B30.2/SPRY"/>
</dbReference>
<feature type="compositionally biased region" description="Acidic residues" evidence="3">
    <location>
        <begin position="145"/>
        <end position="175"/>
    </location>
</feature>
<dbReference type="PANTHER" id="PTHR10598">
    <property type="entry name" value="SET1/ASH2 HISTONE METHYLTRANSFERASE COMPLEX SUBUNIT ASH2"/>
    <property type="match status" value="1"/>
</dbReference>
<evidence type="ECO:0000313" key="5">
    <source>
        <dbReference type="EMBL" id="JAT46211.1"/>
    </source>
</evidence>
<name>A0A1D1XUZ5_9ARAE</name>
<dbReference type="Pfam" id="PF00622">
    <property type="entry name" value="SPRY"/>
    <property type="match status" value="1"/>
</dbReference>
<keyword evidence="5" id="KW-0489">Methyltransferase</keyword>
<feature type="compositionally biased region" description="Low complexity" evidence="3">
    <location>
        <begin position="44"/>
        <end position="57"/>
    </location>
</feature>
<evidence type="ECO:0000256" key="2">
    <source>
        <dbReference type="ARBA" id="ARBA00023242"/>
    </source>
</evidence>
<dbReference type="SMART" id="SM00449">
    <property type="entry name" value="SPRY"/>
    <property type="match status" value="1"/>
</dbReference>
<dbReference type="GO" id="GO:0008168">
    <property type="term" value="F:methyltransferase activity"/>
    <property type="evidence" value="ECO:0007669"/>
    <property type="project" value="UniProtKB-KW"/>
</dbReference>
<feature type="compositionally biased region" description="Acidic residues" evidence="3">
    <location>
        <begin position="11"/>
        <end position="20"/>
    </location>
</feature>
<dbReference type="CDD" id="cd12872">
    <property type="entry name" value="SPRY_Ash2"/>
    <property type="match status" value="1"/>
</dbReference>
<feature type="compositionally biased region" description="Polar residues" evidence="3">
    <location>
        <begin position="252"/>
        <end position="261"/>
    </location>
</feature>
<feature type="compositionally biased region" description="Pro residues" evidence="3">
    <location>
        <begin position="27"/>
        <end position="38"/>
    </location>
</feature>
<protein>
    <submittedName>
        <fullName evidence="5">Set1/Ash2 histone methyltransferase complex subunit ASH2</fullName>
    </submittedName>
</protein>
<dbReference type="FunFam" id="2.60.120.920:FF:000043">
    <property type="entry name" value="Protein TRAUCO"/>
    <property type="match status" value="1"/>
</dbReference>
<feature type="region of interest" description="Disordered" evidence="3">
    <location>
        <begin position="292"/>
        <end position="330"/>
    </location>
</feature>
<dbReference type="InterPro" id="IPR003877">
    <property type="entry name" value="SPRY_dom"/>
</dbReference>
<feature type="region of interest" description="Disordered" evidence="3">
    <location>
        <begin position="117"/>
        <end position="261"/>
    </location>
</feature>
<dbReference type="InterPro" id="IPR037353">
    <property type="entry name" value="ASH2"/>
</dbReference>
<dbReference type="GO" id="GO:0048188">
    <property type="term" value="C:Set1C/COMPASS complex"/>
    <property type="evidence" value="ECO:0007669"/>
    <property type="project" value="InterPro"/>
</dbReference>
<dbReference type="EMBL" id="GDJX01021725">
    <property type="protein sequence ID" value="JAT46211.1"/>
    <property type="molecule type" value="Transcribed_RNA"/>
</dbReference>
<gene>
    <name evidence="5" type="primary">ASH2L_1</name>
    <name evidence="5" type="ORF">g.46180</name>
</gene>
<keyword evidence="5" id="KW-0808">Transferase</keyword>
<dbReference type="GO" id="GO:0000976">
    <property type="term" value="F:transcription cis-regulatory region binding"/>
    <property type="evidence" value="ECO:0007669"/>
    <property type="project" value="TreeGrafter"/>
</dbReference>
<dbReference type="GO" id="GO:0032259">
    <property type="term" value="P:methylation"/>
    <property type="evidence" value="ECO:0007669"/>
    <property type="project" value="UniProtKB-KW"/>
</dbReference>